<organism evidence="1 2">
    <name type="scientific">Petrolisthes manimaculis</name>
    <dbReference type="NCBI Taxonomy" id="1843537"/>
    <lineage>
        <taxon>Eukaryota</taxon>
        <taxon>Metazoa</taxon>
        <taxon>Ecdysozoa</taxon>
        <taxon>Arthropoda</taxon>
        <taxon>Crustacea</taxon>
        <taxon>Multicrustacea</taxon>
        <taxon>Malacostraca</taxon>
        <taxon>Eumalacostraca</taxon>
        <taxon>Eucarida</taxon>
        <taxon>Decapoda</taxon>
        <taxon>Pleocyemata</taxon>
        <taxon>Anomura</taxon>
        <taxon>Galatheoidea</taxon>
        <taxon>Porcellanidae</taxon>
        <taxon>Petrolisthes</taxon>
    </lineage>
</organism>
<dbReference type="EMBL" id="JAWZYT010000961">
    <property type="protein sequence ID" value="KAK4317004.1"/>
    <property type="molecule type" value="Genomic_DNA"/>
</dbReference>
<proteinExistence type="predicted"/>
<evidence type="ECO:0000313" key="2">
    <source>
        <dbReference type="Proteomes" id="UP001292094"/>
    </source>
</evidence>
<reference evidence="1" key="1">
    <citation type="submission" date="2023-11" db="EMBL/GenBank/DDBJ databases">
        <title>Genome assemblies of two species of porcelain crab, Petrolisthes cinctipes and Petrolisthes manimaculis (Anomura: Porcellanidae).</title>
        <authorList>
            <person name="Angst P."/>
        </authorList>
    </citation>
    <scope>NUCLEOTIDE SEQUENCE</scope>
    <source>
        <strain evidence="1">PB745_02</strain>
        <tissue evidence="1">Gill</tissue>
    </source>
</reference>
<dbReference type="AlphaFoldDB" id="A0AAE1PYT0"/>
<evidence type="ECO:0000313" key="1">
    <source>
        <dbReference type="EMBL" id="KAK4317004.1"/>
    </source>
</evidence>
<keyword evidence="2" id="KW-1185">Reference proteome</keyword>
<sequence length="415" mass="45655">MFDTHTELTHHYLQAHGSIAFVSCRYCGQKYVRGMSSEHLKQCKQDPIQRVKKFCQNCNQEVLCYRSYDLSKHQQKCLMQNGNEHEAVTIRTGLNLGEAVRTGSVSGELGHTGSISRDLVDTGLVLGELVNIGSYSEGLVNDSDSNLIETAEPVQTGSNSSNTSIEPGKILVHTDVYSTNQGKPEKVPQTVSNLTETTIESGEILVQTGLNTTRRLRTRKRRHETGDEIMKQLSERDGETFETPQSFQKLKRGRKEEDSELHRNIIGFETQPNQTDGSNWTETGGNLVQTGSNLTTTTTTSGAKSVQTGSTSLESEAKLVQTGSTLTETVKSGTTMVQTGSDSNETAELEGNPCYTGSTLVPSGSETQMKHKCHFCPKIFKNAAFPVYTFVESLQRVQNVAEFGANNFTESNFEP</sequence>
<gene>
    <name evidence="1" type="ORF">Pmani_011905</name>
</gene>
<name>A0AAE1PYT0_9EUCA</name>
<protein>
    <submittedName>
        <fullName evidence="1">Uncharacterized protein</fullName>
    </submittedName>
</protein>
<dbReference type="Proteomes" id="UP001292094">
    <property type="component" value="Unassembled WGS sequence"/>
</dbReference>
<accession>A0AAE1PYT0</accession>
<comment type="caution">
    <text evidence="1">The sequence shown here is derived from an EMBL/GenBank/DDBJ whole genome shotgun (WGS) entry which is preliminary data.</text>
</comment>